<dbReference type="NCBIfam" id="NF010000">
    <property type="entry name" value="PRK13473.1"/>
    <property type="match status" value="1"/>
</dbReference>
<comment type="similarity">
    <text evidence="4">Belongs to the aldehyde dehydrogenase family.</text>
</comment>
<evidence type="ECO:0000256" key="1">
    <source>
        <dbReference type="ARBA" id="ARBA00023002"/>
    </source>
</evidence>
<comment type="caution">
    <text evidence="6">The sequence shown here is derived from an EMBL/GenBank/DDBJ whole genome shotgun (WGS) entry which is preliminary data.</text>
</comment>
<dbReference type="Gene3D" id="3.40.309.10">
    <property type="entry name" value="Aldehyde Dehydrogenase, Chain A, domain 2"/>
    <property type="match status" value="1"/>
</dbReference>
<gene>
    <name evidence="6" type="ORF">M8523_06120</name>
</gene>
<organism evidence="6 7">
    <name type="scientific">Lichenifustis flavocetrariae</name>
    <dbReference type="NCBI Taxonomy" id="2949735"/>
    <lineage>
        <taxon>Bacteria</taxon>
        <taxon>Pseudomonadati</taxon>
        <taxon>Pseudomonadota</taxon>
        <taxon>Alphaproteobacteria</taxon>
        <taxon>Hyphomicrobiales</taxon>
        <taxon>Lichenihabitantaceae</taxon>
        <taxon>Lichenifustis</taxon>
    </lineage>
</organism>
<dbReference type="Pfam" id="PF00171">
    <property type="entry name" value="Aldedh"/>
    <property type="match status" value="1"/>
</dbReference>
<name>A0AA42CLS1_9HYPH</name>
<feature type="active site" evidence="3">
    <location>
        <position position="246"/>
    </location>
</feature>
<dbReference type="SUPFAM" id="SSF53720">
    <property type="entry name" value="ALDH-like"/>
    <property type="match status" value="1"/>
</dbReference>
<dbReference type="InterPro" id="IPR016161">
    <property type="entry name" value="Ald_DH/histidinol_DH"/>
</dbReference>
<dbReference type="EMBL" id="JAMOIM010000003">
    <property type="protein sequence ID" value="MCW6507595.1"/>
    <property type="molecule type" value="Genomic_DNA"/>
</dbReference>
<dbReference type="CDD" id="cd07092">
    <property type="entry name" value="ALDH_ABALDH-YdcW"/>
    <property type="match status" value="1"/>
</dbReference>
<evidence type="ECO:0000259" key="5">
    <source>
        <dbReference type="Pfam" id="PF00171"/>
    </source>
</evidence>
<dbReference type="InterPro" id="IPR016162">
    <property type="entry name" value="Ald_DH_N"/>
</dbReference>
<accession>A0AA42CLS1</accession>
<dbReference type="AlphaFoldDB" id="A0AA42CLS1"/>
<proteinExistence type="inferred from homology"/>
<reference evidence="6" key="1">
    <citation type="submission" date="2022-05" db="EMBL/GenBank/DDBJ databases">
        <authorList>
            <person name="Pankratov T."/>
        </authorList>
    </citation>
    <scope>NUCLEOTIDE SEQUENCE</scope>
    <source>
        <strain evidence="6">BP6-180914</strain>
    </source>
</reference>
<dbReference type="GO" id="GO:0004030">
    <property type="term" value="F:aldehyde dehydrogenase [NAD(P)+] activity"/>
    <property type="evidence" value="ECO:0007669"/>
    <property type="project" value="UniProtKB-ARBA"/>
</dbReference>
<sequence>MLTDMLIGNGFVAGQGPAERIVNPATGDLIDTIADASEAQVDAAVKAAERAFVTWSRTTPGERSTLLLKIADAIEADADGFARLESLNCGKPLARVIGDEIPAIVDCFRFFAGAVRCMQGAVAGEYMPGHTSMIRRDPVGVVGSIAPWNYPLMMLAWKVAPAIAAGNTIVLKPSEQTPLTALRFAQIAANLLPEGVFNLVVGRGDTVGAALISHPSVRMISLTGDVSTGRKVLEAASKGIKRTHLELGGKAPVVVFDDADIDEVVSGLRTFGYYNAGQDCTAACRVYAGAKVYDKLVSNLATAVSSIAYGPQSGDAAEIGALISERQRGRVSGFVERARALPHIEVVTGGNPSDGAGFYFQPTVIAGARQDDEIVRREVFGPVVSVTRFSDVEEAISWANDSDYGLASSVWTKDIGRGMATAARLQYGCTWINTHFMLVNEMPHGGVKSSGYGKDMSLLSLDDYTVARHVMVKL</sequence>
<feature type="domain" description="Aldehyde dehydrogenase" evidence="5">
    <location>
        <begin position="14"/>
        <end position="470"/>
    </location>
</feature>
<dbReference type="InterPro" id="IPR029510">
    <property type="entry name" value="Ald_DH_CS_GLU"/>
</dbReference>
<keyword evidence="7" id="KW-1185">Reference proteome</keyword>
<dbReference type="PROSITE" id="PS00687">
    <property type="entry name" value="ALDEHYDE_DEHYDR_GLU"/>
    <property type="match status" value="1"/>
</dbReference>
<dbReference type="FunFam" id="3.40.309.10:FF:000010">
    <property type="entry name" value="Gamma-aminobutyraldehyde dehydrogenase"/>
    <property type="match status" value="1"/>
</dbReference>
<evidence type="ECO:0000256" key="2">
    <source>
        <dbReference type="ARBA" id="ARBA00023027"/>
    </source>
</evidence>
<keyword evidence="1 4" id="KW-0560">Oxidoreductase</keyword>
<evidence type="ECO:0000313" key="7">
    <source>
        <dbReference type="Proteomes" id="UP001165667"/>
    </source>
</evidence>
<dbReference type="InterPro" id="IPR015590">
    <property type="entry name" value="Aldehyde_DH_dom"/>
</dbReference>
<dbReference type="PANTHER" id="PTHR11699">
    <property type="entry name" value="ALDEHYDE DEHYDROGENASE-RELATED"/>
    <property type="match status" value="1"/>
</dbReference>
<evidence type="ECO:0000256" key="4">
    <source>
        <dbReference type="RuleBase" id="RU003345"/>
    </source>
</evidence>
<keyword evidence="2" id="KW-0520">NAD</keyword>
<dbReference type="RefSeq" id="WP_282583961.1">
    <property type="nucleotide sequence ID" value="NZ_JAMOIM010000003.1"/>
</dbReference>
<evidence type="ECO:0000256" key="3">
    <source>
        <dbReference type="PROSITE-ProRule" id="PRU10007"/>
    </source>
</evidence>
<dbReference type="Proteomes" id="UP001165667">
    <property type="component" value="Unassembled WGS sequence"/>
</dbReference>
<protein>
    <submittedName>
        <fullName evidence="6">Gamma-aminobutyraldehyde dehydrogenase</fullName>
    </submittedName>
</protein>
<evidence type="ECO:0000313" key="6">
    <source>
        <dbReference type="EMBL" id="MCW6507595.1"/>
    </source>
</evidence>
<dbReference type="FunFam" id="3.40.605.10:FF:000001">
    <property type="entry name" value="Aldehyde dehydrogenase 1"/>
    <property type="match status" value="1"/>
</dbReference>
<dbReference type="InterPro" id="IPR015657">
    <property type="entry name" value="Aminobutyraldehyde_DH"/>
</dbReference>
<dbReference type="InterPro" id="IPR016163">
    <property type="entry name" value="Ald_DH_C"/>
</dbReference>
<dbReference type="Gene3D" id="3.40.605.10">
    <property type="entry name" value="Aldehyde Dehydrogenase, Chain A, domain 1"/>
    <property type="match status" value="1"/>
</dbReference>